<evidence type="ECO:0000256" key="1">
    <source>
        <dbReference type="SAM" id="MobiDB-lite"/>
    </source>
</evidence>
<accession>M1V7J7</accession>
<feature type="compositionally biased region" description="Basic and acidic residues" evidence="1">
    <location>
        <begin position="48"/>
        <end position="65"/>
    </location>
</feature>
<dbReference type="OrthoDB" id="10535467at2759"/>
<keyword evidence="3" id="KW-1185">Reference proteome</keyword>
<feature type="region of interest" description="Disordered" evidence="1">
    <location>
        <begin position="103"/>
        <end position="167"/>
    </location>
</feature>
<evidence type="ECO:0000313" key="3">
    <source>
        <dbReference type="Proteomes" id="UP000007014"/>
    </source>
</evidence>
<dbReference type="Proteomes" id="UP000007014">
    <property type="component" value="Chromosome 8"/>
</dbReference>
<name>M1V7J7_CYAM1</name>
<dbReference type="Gramene" id="CMH148CT">
    <property type="protein sequence ID" value="CMH148CT"/>
    <property type="gene ID" value="CMH148C"/>
</dbReference>
<gene>
    <name evidence="2" type="ORF">CYME_CMH148C</name>
</gene>
<reference evidence="2 3" key="1">
    <citation type="journal article" date="2004" name="Nature">
        <title>Genome sequence of the ultrasmall unicellular red alga Cyanidioschyzon merolae 10D.</title>
        <authorList>
            <person name="Matsuzaki M."/>
            <person name="Misumi O."/>
            <person name="Shin-i T."/>
            <person name="Maruyama S."/>
            <person name="Takahara M."/>
            <person name="Miyagishima S."/>
            <person name="Mori T."/>
            <person name="Nishida K."/>
            <person name="Yagisawa F."/>
            <person name="Nishida K."/>
            <person name="Yoshida Y."/>
            <person name="Nishimura Y."/>
            <person name="Nakao S."/>
            <person name="Kobayashi T."/>
            <person name="Momoyama Y."/>
            <person name="Higashiyama T."/>
            <person name="Minoda A."/>
            <person name="Sano M."/>
            <person name="Nomoto H."/>
            <person name="Oishi K."/>
            <person name="Hayashi H."/>
            <person name="Ohta F."/>
            <person name="Nishizaka S."/>
            <person name="Haga S."/>
            <person name="Miura S."/>
            <person name="Morishita T."/>
            <person name="Kabeya Y."/>
            <person name="Terasawa K."/>
            <person name="Suzuki Y."/>
            <person name="Ishii Y."/>
            <person name="Asakawa S."/>
            <person name="Takano H."/>
            <person name="Ohta N."/>
            <person name="Kuroiwa H."/>
            <person name="Tanaka K."/>
            <person name="Shimizu N."/>
            <person name="Sugano S."/>
            <person name="Sato N."/>
            <person name="Nozaki H."/>
            <person name="Ogasawara N."/>
            <person name="Kohara Y."/>
            <person name="Kuroiwa T."/>
        </authorList>
    </citation>
    <scope>NUCLEOTIDE SEQUENCE [LARGE SCALE GENOMIC DNA]</scope>
    <source>
        <strain evidence="2 3">10D</strain>
    </source>
</reference>
<reference evidence="2 3" key="2">
    <citation type="journal article" date="2007" name="BMC Biol.">
        <title>A 100%-complete sequence reveals unusually simple genomic features in the hot-spring red alga Cyanidioschyzon merolae.</title>
        <authorList>
            <person name="Nozaki H."/>
            <person name="Takano H."/>
            <person name="Misumi O."/>
            <person name="Terasawa K."/>
            <person name="Matsuzaki M."/>
            <person name="Maruyama S."/>
            <person name="Nishida K."/>
            <person name="Yagisawa F."/>
            <person name="Yoshida Y."/>
            <person name="Fujiwara T."/>
            <person name="Takio S."/>
            <person name="Tamura K."/>
            <person name="Chung S.J."/>
            <person name="Nakamura S."/>
            <person name="Kuroiwa H."/>
            <person name="Tanaka K."/>
            <person name="Sato N."/>
            <person name="Kuroiwa T."/>
        </authorList>
    </citation>
    <scope>NUCLEOTIDE SEQUENCE [LARGE SCALE GENOMIC DNA]</scope>
    <source>
        <strain evidence="2 3">10D</strain>
    </source>
</reference>
<feature type="compositionally biased region" description="Polar residues" evidence="1">
    <location>
        <begin position="137"/>
        <end position="147"/>
    </location>
</feature>
<dbReference type="EMBL" id="AP006490">
    <property type="protein sequence ID" value="BAM79819.1"/>
    <property type="molecule type" value="Genomic_DNA"/>
</dbReference>
<dbReference type="RefSeq" id="XP_005536105.1">
    <property type="nucleotide sequence ID" value="XM_005536048.1"/>
</dbReference>
<dbReference type="GeneID" id="16993475"/>
<feature type="region of interest" description="Disordered" evidence="1">
    <location>
        <begin position="48"/>
        <end position="87"/>
    </location>
</feature>
<dbReference type="KEGG" id="cme:CYME_CMH148C"/>
<evidence type="ECO:0000313" key="2">
    <source>
        <dbReference type="EMBL" id="BAM79819.1"/>
    </source>
</evidence>
<dbReference type="AlphaFoldDB" id="M1V7J7"/>
<feature type="compositionally biased region" description="Basic and acidic residues" evidence="1">
    <location>
        <begin position="103"/>
        <end position="117"/>
    </location>
</feature>
<feature type="region of interest" description="Disordered" evidence="1">
    <location>
        <begin position="202"/>
        <end position="232"/>
    </location>
</feature>
<feature type="compositionally biased region" description="Basic and acidic residues" evidence="1">
    <location>
        <begin position="209"/>
        <end position="225"/>
    </location>
</feature>
<dbReference type="HOGENOM" id="CLU_878136_0_0_1"/>
<sequence>MEKRSRRVMRHRFEGFHLPGSVWAPTEYRELEKVEDDEPQNPVKLEKFSHHTECKSQDSAKEPLEKPLVQEQARRISSPVKLPARAQQAHRFVSLEDSLVEKRELENIQEKTDEKAIYGESPKTAADVADAARVEPSPQTEPETQVSPPRAKTSPKNHQYRQVPKTRRWSIRQALSVRAPPAAPTSPVSAATVASVSDWSAGTGAATENAHEHQQTAATDTEHLTKTRPATTISLPDRVVKNNFPGIEAIENMSLPSVSPAAQSDASAFSVGDIVASSNDSGRWDEEPFEKLPSERIPKRASNRRRSALARMLVCFR</sequence>
<organism evidence="2 3">
    <name type="scientific">Cyanidioschyzon merolae (strain NIES-3377 / 10D)</name>
    <name type="common">Unicellular red alga</name>
    <dbReference type="NCBI Taxonomy" id="280699"/>
    <lineage>
        <taxon>Eukaryota</taxon>
        <taxon>Rhodophyta</taxon>
        <taxon>Bangiophyceae</taxon>
        <taxon>Cyanidiales</taxon>
        <taxon>Cyanidiaceae</taxon>
        <taxon>Cyanidioschyzon</taxon>
    </lineage>
</organism>
<protein>
    <submittedName>
        <fullName evidence="2">Uncharacterized protein</fullName>
    </submittedName>
</protein>
<proteinExistence type="predicted"/>
<feature type="compositionally biased region" description="Basic residues" evidence="1">
    <location>
        <begin position="153"/>
        <end position="167"/>
    </location>
</feature>